<dbReference type="AlphaFoldDB" id="W9GEM5"/>
<dbReference type="eggNOG" id="ENOG5032E6E">
    <property type="taxonomic scope" value="Bacteria"/>
</dbReference>
<sequence>MSTSPSPSAVKHRHLVATRLATRSMDRTTRGLPDEERSRHRDEVIAEMYSLSPLAALRYAFGVMGTSAAMRAALTDGEPLAEESQGRSPLGCRTNLHHVWKGFSTEDGGRYRACARCGKDDPHLGNAQPPLFF</sequence>
<gene>
    <name evidence="1" type="ORF">N865_09545</name>
</gene>
<accession>W9GEM5</accession>
<proteinExistence type="predicted"/>
<evidence type="ECO:0000313" key="2">
    <source>
        <dbReference type="Proteomes" id="UP000019489"/>
    </source>
</evidence>
<dbReference type="Proteomes" id="UP000019489">
    <property type="component" value="Unassembled WGS sequence"/>
</dbReference>
<organism evidence="1 2">
    <name type="scientific">Intrasporangium oryzae NRRL B-24470</name>
    <dbReference type="NCBI Taxonomy" id="1386089"/>
    <lineage>
        <taxon>Bacteria</taxon>
        <taxon>Bacillati</taxon>
        <taxon>Actinomycetota</taxon>
        <taxon>Actinomycetes</taxon>
        <taxon>Micrococcales</taxon>
        <taxon>Intrasporangiaceae</taxon>
        <taxon>Intrasporangium</taxon>
    </lineage>
</organism>
<keyword evidence="2" id="KW-1185">Reference proteome</keyword>
<reference evidence="1 2" key="1">
    <citation type="submission" date="2013-08" db="EMBL/GenBank/DDBJ databases">
        <title>Intrasporangium oryzae NRRL B-24470.</title>
        <authorList>
            <person name="Liu H."/>
            <person name="Wang G."/>
        </authorList>
    </citation>
    <scope>NUCLEOTIDE SEQUENCE [LARGE SCALE GENOMIC DNA]</scope>
    <source>
        <strain evidence="1 2">NRRL B-24470</strain>
    </source>
</reference>
<name>W9GEM5_9MICO</name>
<protein>
    <submittedName>
        <fullName evidence="1">Uncharacterized protein</fullName>
    </submittedName>
</protein>
<dbReference type="RefSeq" id="WP_034800439.1">
    <property type="nucleotide sequence ID" value="NZ_AWSA01000001.1"/>
</dbReference>
<comment type="caution">
    <text evidence="1">The sequence shown here is derived from an EMBL/GenBank/DDBJ whole genome shotgun (WGS) entry which is preliminary data.</text>
</comment>
<dbReference type="EMBL" id="AWSA01000001">
    <property type="protein sequence ID" value="EWT03672.1"/>
    <property type="molecule type" value="Genomic_DNA"/>
</dbReference>
<evidence type="ECO:0000313" key="1">
    <source>
        <dbReference type="EMBL" id="EWT03672.1"/>
    </source>
</evidence>